<protein>
    <recommendedName>
        <fullName evidence="6">Guanine nucleotide-binding protein-like 3 homolog</fullName>
    </recommendedName>
</protein>
<evidence type="ECO:0000313" key="8">
    <source>
        <dbReference type="EMBL" id="KAK8738301.1"/>
    </source>
</evidence>
<proteinExistence type="predicted"/>
<dbReference type="GO" id="GO:0005730">
    <property type="term" value="C:nucleolus"/>
    <property type="evidence" value="ECO:0007669"/>
    <property type="project" value="TreeGrafter"/>
</dbReference>
<feature type="region of interest" description="Disordered" evidence="7">
    <location>
        <begin position="245"/>
        <end position="286"/>
    </location>
</feature>
<evidence type="ECO:0000256" key="1">
    <source>
        <dbReference type="ARBA" id="ARBA00004123"/>
    </source>
</evidence>
<organism evidence="8 9">
    <name type="scientific">Cherax quadricarinatus</name>
    <name type="common">Australian red claw crayfish</name>
    <dbReference type="NCBI Taxonomy" id="27406"/>
    <lineage>
        <taxon>Eukaryota</taxon>
        <taxon>Metazoa</taxon>
        <taxon>Ecdysozoa</taxon>
        <taxon>Arthropoda</taxon>
        <taxon>Crustacea</taxon>
        <taxon>Multicrustacea</taxon>
        <taxon>Malacostraca</taxon>
        <taxon>Eumalacostraca</taxon>
        <taxon>Eucarida</taxon>
        <taxon>Decapoda</taxon>
        <taxon>Pleocyemata</taxon>
        <taxon>Astacidea</taxon>
        <taxon>Parastacoidea</taxon>
        <taxon>Parastacidae</taxon>
        <taxon>Cherax</taxon>
    </lineage>
</organism>
<accession>A0AAW0XEV7</accession>
<comment type="caution">
    <text evidence="8">The sequence shown here is derived from an EMBL/GenBank/DDBJ whole genome shotgun (WGS) entry which is preliminary data.</text>
</comment>
<dbReference type="InterPro" id="IPR050755">
    <property type="entry name" value="TRAFAC_YlqF/YawG_RiboMat"/>
</dbReference>
<evidence type="ECO:0000256" key="5">
    <source>
        <dbReference type="ARBA" id="ARBA00023242"/>
    </source>
</evidence>
<evidence type="ECO:0000256" key="7">
    <source>
        <dbReference type="SAM" id="MobiDB-lite"/>
    </source>
</evidence>
<gene>
    <name evidence="8" type="ORF">OTU49_004149</name>
</gene>
<evidence type="ECO:0000256" key="4">
    <source>
        <dbReference type="ARBA" id="ARBA00023134"/>
    </source>
</evidence>
<dbReference type="InterPro" id="IPR023179">
    <property type="entry name" value="GTP-bd_ortho_bundle_sf"/>
</dbReference>
<dbReference type="GO" id="GO:0005525">
    <property type="term" value="F:GTP binding"/>
    <property type="evidence" value="ECO:0007669"/>
    <property type="project" value="UniProtKB-KW"/>
</dbReference>
<comment type="subcellular location">
    <subcellularLocation>
        <location evidence="1">Nucleus</location>
    </subcellularLocation>
</comment>
<sequence>TMQQIQLDSKIKLLDCPGIILPGGDASDSTAALRNAVKIEQLDDPIKPVEAVFARANKPQLMIYYRLPEFQTVDQFLALLAKRLGKLKKKGIPNREVAARKVLQDWNSGHIKYYTQPPVVADTQVGTTLVTELSKAFDIDNLKMEEETMFKALPTYRPSQTMLVDSLGPVREVKDVEDNIEEEVEEEMDEEMEDSEESLVDQVLSKDVCINMDAIPTGNEPTKESEKKQRWETILQDFDPQTMSMKKYQKKMQKKVRKENRRNVKRADDLTDALEGFSGLKDDDDDDYDFNVDFVK</sequence>
<feature type="compositionally biased region" description="Basic residues" evidence="7">
    <location>
        <begin position="247"/>
        <end position="260"/>
    </location>
</feature>
<evidence type="ECO:0000256" key="2">
    <source>
        <dbReference type="ARBA" id="ARBA00022741"/>
    </source>
</evidence>
<evidence type="ECO:0000256" key="6">
    <source>
        <dbReference type="ARBA" id="ARBA00069022"/>
    </source>
</evidence>
<dbReference type="PANTHER" id="PTHR11089">
    <property type="entry name" value="GTP-BINDING PROTEIN-RELATED"/>
    <property type="match status" value="1"/>
</dbReference>
<keyword evidence="4" id="KW-0342">GTP-binding</keyword>
<evidence type="ECO:0000313" key="9">
    <source>
        <dbReference type="Proteomes" id="UP001445076"/>
    </source>
</evidence>
<dbReference type="FunFam" id="1.10.1580.10:FF:000002">
    <property type="entry name" value="Guanine nucleotide-binding protein-like 3 (nucleolar)-like"/>
    <property type="match status" value="1"/>
</dbReference>
<keyword evidence="3" id="KW-0175">Coiled coil</keyword>
<evidence type="ECO:0000256" key="3">
    <source>
        <dbReference type="ARBA" id="ARBA00023054"/>
    </source>
</evidence>
<dbReference type="AlphaFoldDB" id="A0AAW0XEV7"/>
<dbReference type="Proteomes" id="UP001445076">
    <property type="component" value="Unassembled WGS sequence"/>
</dbReference>
<reference evidence="8 9" key="1">
    <citation type="journal article" date="2024" name="BMC Genomics">
        <title>Genome assembly of redclaw crayfish (Cherax quadricarinatus) provides insights into its immune adaptation and hypoxia tolerance.</title>
        <authorList>
            <person name="Liu Z."/>
            <person name="Zheng J."/>
            <person name="Li H."/>
            <person name="Fang K."/>
            <person name="Wang S."/>
            <person name="He J."/>
            <person name="Zhou D."/>
            <person name="Weng S."/>
            <person name="Chi M."/>
            <person name="Gu Z."/>
            <person name="He J."/>
            <person name="Li F."/>
            <person name="Wang M."/>
        </authorList>
    </citation>
    <scope>NUCLEOTIDE SEQUENCE [LARGE SCALE GENOMIC DNA]</scope>
    <source>
        <strain evidence="8">ZL_2023a</strain>
    </source>
</reference>
<dbReference type="Gene3D" id="1.10.1580.10">
    <property type="match status" value="1"/>
</dbReference>
<dbReference type="PANTHER" id="PTHR11089:SF30">
    <property type="entry name" value="GUANINE NUCLEOTIDE-BINDING PROTEIN-LIKE 3 HOMOLOG"/>
    <property type="match status" value="1"/>
</dbReference>
<keyword evidence="9" id="KW-1185">Reference proteome</keyword>
<name>A0AAW0XEV7_CHEQU</name>
<feature type="non-terminal residue" evidence="8">
    <location>
        <position position="1"/>
    </location>
</feature>
<keyword evidence="2" id="KW-0547">Nucleotide-binding</keyword>
<dbReference type="EMBL" id="JARKIK010000040">
    <property type="protein sequence ID" value="KAK8738301.1"/>
    <property type="molecule type" value="Genomic_DNA"/>
</dbReference>
<keyword evidence="5" id="KW-0539">Nucleus</keyword>